<dbReference type="InterPro" id="IPR038770">
    <property type="entry name" value="Na+/solute_symporter_sf"/>
</dbReference>
<comment type="similarity">
    <text evidence="2">Belongs to the auxin efflux carrier (TC 2.A.69) family.</text>
</comment>
<feature type="transmembrane region" description="Helical" evidence="8">
    <location>
        <begin position="6"/>
        <end position="26"/>
    </location>
</feature>
<evidence type="ECO:0000256" key="2">
    <source>
        <dbReference type="ARBA" id="ARBA00010145"/>
    </source>
</evidence>
<dbReference type="InterPro" id="IPR004776">
    <property type="entry name" value="Mem_transp_PIN-like"/>
</dbReference>
<keyword evidence="10" id="KW-1185">Reference proteome</keyword>
<keyword evidence="6 8" id="KW-1133">Transmembrane helix</keyword>
<feature type="transmembrane region" description="Helical" evidence="8">
    <location>
        <begin position="132"/>
        <end position="151"/>
    </location>
</feature>
<name>A0A285GC70_9FIRM</name>
<evidence type="ECO:0000256" key="5">
    <source>
        <dbReference type="ARBA" id="ARBA00022692"/>
    </source>
</evidence>
<evidence type="ECO:0000313" key="9">
    <source>
        <dbReference type="EMBL" id="SNY21167.1"/>
    </source>
</evidence>
<feature type="transmembrane region" description="Helical" evidence="8">
    <location>
        <begin position="254"/>
        <end position="275"/>
    </location>
</feature>
<comment type="subcellular location">
    <subcellularLocation>
        <location evidence="1">Cell membrane</location>
        <topology evidence="1">Multi-pass membrane protein</topology>
    </subcellularLocation>
</comment>
<evidence type="ECO:0000256" key="1">
    <source>
        <dbReference type="ARBA" id="ARBA00004651"/>
    </source>
</evidence>
<dbReference type="EMBL" id="OBDZ01000006">
    <property type="protein sequence ID" value="SNY21167.1"/>
    <property type="molecule type" value="Genomic_DNA"/>
</dbReference>
<dbReference type="Proteomes" id="UP000219573">
    <property type="component" value="Unassembled WGS sequence"/>
</dbReference>
<sequence length="310" mass="34524">MEVFLFVLFNNISPIFLIIVLGYMLATKFELDINSLSKVNFYIFIPSLIFVKIYETKIDTRLLKVLLFATLFLVALALISIIIAKLRGHSIARESAFKNAIMFYNSGNFSLPLISLVFGVTAFAAYAISVQIMVLLVQTLITNTLGFYNAGRGQMDYKENLKTIFSMPTVYAIALALIFKAVPYNPTESFLWPAILYMKDGMIPIALLMLGIQLTATKFNFKDLDVYIASFTRLLIGPILAYLLILLLEIDSNTAQVLFISSSVPTAVSTALIAVEFNNEPDFASQVVLTTTLLSTISLTGIIYLAQYIF</sequence>
<feature type="transmembrane region" description="Helical" evidence="8">
    <location>
        <begin position="194"/>
        <end position="214"/>
    </location>
</feature>
<dbReference type="Pfam" id="PF03547">
    <property type="entry name" value="Mem_trans"/>
    <property type="match status" value="1"/>
</dbReference>
<keyword evidence="4" id="KW-1003">Cell membrane</keyword>
<feature type="transmembrane region" description="Helical" evidence="8">
    <location>
        <begin position="226"/>
        <end position="248"/>
    </location>
</feature>
<dbReference type="OrthoDB" id="527159at2"/>
<feature type="transmembrane region" description="Helical" evidence="8">
    <location>
        <begin position="163"/>
        <end position="182"/>
    </location>
</feature>
<dbReference type="AlphaFoldDB" id="A0A285GC70"/>
<feature type="transmembrane region" description="Helical" evidence="8">
    <location>
        <begin position="107"/>
        <end position="126"/>
    </location>
</feature>
<evidence type="ECO:0008006" key="11">
    <source>
        <dbReference type="Google" id="ProtNLM"/>
    </source>
</evidence>
<evidence type="ECO:0000256" key="7">
    <source>
        <dbReference type="ARBA" id="ARBA00023136"/>
    </source>
</evidence>
<feature type="transmembrane region" description="Helical" evidence="8">
    <location>
        <begin position="287"/>
        <end position="309"/>
    </location>
</feature>
<dbReference type="Gene3D" id="1.20.1530.20">
    <property type="match status" value="1"/>
</dbReference>
<keyword evidence="3" id="KW-0813">Transport</keyword>
<protein>
    <recommendedName>
        <fullName evidence="11">Transporter</fullName>
    </recommendedName>
</protein>
<keyword evidence="7 8" id="KW-0472">Membrane</keyword>
<dbReference type="GO" id="GO:0005886">
    <property type="term" value="C:plasma membrane"/>
    <property type="evidence" value="ECO:0007669"/>
    <property type="project" value="UniProtKB-SubCell"/>
</dbReference>
<evidence type="ECO:0000256" key="4">
    <source>
        <dbReference type="ARBA" id="ARBA00022475"/>
    </source>
</evidence>
<accession>A0A285GC70</accession>
<reference evidence="10" key="1">
    <citation type="submission" date="2017-09" db="EMBL/GenBank/DDBJ databases">
        <authorList>
            <person name="Varghese N."/>
            <person name="Submissions S."/>
        </authorList>
    </citation>
    <scope>NUCLEOTIDE SEQUENCE [LARGE SCALE GENOMIC DNA]</scope>
    <source>
        <strain evidence="10">MSL47</strain>
    </source>
</reference>
<dbReference type="PANTHER" id="PTHR36838:SF1">
    <property type="entry name" value="SLR1864 PROTEIN"/>
    <property type="match status" value="1"/>
</dbReference>
<gene>
    <name evidence="9" type="ORF">SAMN06265827_106132</name>
</gene>
<dbReference type="PANTHER" id="PTHR36838">
    <property type="entry name" value="AUXIN EFFLUX CARRIER FAMILY PROTEIN"/>
    <property type="match status" value="1"/>
</dbReference>
<evidence type="ECO:0000256" key="6">
    <source>
        <dbReference type="ARBA" id="ARBA00022989"/>
    </source>
</evidence>
<evidence type="ECO:0000256" key="8">
    <source>
        <dbReference type="SAM" id="Phobius"/>
    </source>
</evidence>
<dbReference type="RefSeq" id="WP_097017157.1">
    <property type="nucleotide sequence ID" value="NZ_OBDZ01000006.1"/>
</dbReference>
<dbReference type="GO" id="GO:0055085">
    <property type="term" value="P:transmembrane transport"/>
    <property type="evidence" value="ECO:0007669"/>
    <property type="project" value="InterPro"/>
</dbReference>
<feature type="transmembrane region" description="Helical" evidence="8">
    <location>
        <begin position="66"/>
        <end position="86"/>
    </location>
</feature>
<evidence type="ECO:0000256" key="3">
    <source>
        <dbReference type="ARBA" id="ARBA00022448"/>
    </source>
</evidence>
<evidence type="ECO:0000313" key="10">
    <source>
        <dbReference type="Proteomes" id="UP000219573"/>
    </source>
</evidence>
<proteinExistence type="inferred from homology"/>
<keyword evidence="5 8" id="KW-0812">Transmembrane</keyword>
<organism evidence="9 10">
    <name type="scientific">Orenia metallireducens</name>
    <dbReference type="NCBI Taxonomy" id="1413210"/>
    <lineage>
        <taxon>Bacteria</taxon>
        <taxon>Bacillati</taxon>
        <taxon>Bacillota</taxon>
        <taxon>Clostridia</taxon>
        <taxon>Halanaerobiales</taxon>
        <taxon>Halobacteroidaceae</taxon>
        <taxon>Orenia</taxon>
    </lineage>
</organism>